<evidence type="ECO:0000313" key="2">
    <source>
        <dbReference type="Proteomes" id="UP000652427"/>
    </source>
</evidence>
<accession>A0ABX2N5A6</accession>
<gene>
    <name evidence="1" type="ORF">HUO14_13215</name>
</gene>
<dbReference type="Proteomes" id="UP000652427">
    <property type="component" value="Unassembled WGS sequence"/>
</dbReference>
<reference evidence="1 2" key="1">
    <citation type="submission" date="2020-06" db="EMBL/GenBank/DDBJ databases">
        <authorList>
            <person name="Kim S.-J."/>
            <person name="Park S.-J."/>
        </authorList>
    </citation>
    <scope>NUCLEOTIDE SEQUENCE [LARGE SCALE GENOMIC DNA]</scope>
    <source>
        <strain evidence="1 2">SW-151</strain>
    </source>
</reference>
<sequence>MVKDGKETSEYAGLLQRDATGFFLRCDDGERYRLELLRTPIDEVEKRVVVTGRITGNAMLEAEGIRLT</sequence>
<dbReference type="Pfam" id="PF19135">
    <property type="entry name" value="DUF5818"/>
    <property type="match status" value="1"/>
</dbReference>
<name>A0ABX2N5A6_9SPHN</name>
<evidence type="ECO:0000313" key="1">
    <source>
        <dbReference type="EMBL" id="NVD28854.1"/>
    </source>
</evidence>
<proteinExistence type="predicted"/>
<dbReference type="EMBL" id="JABWMH010000004">
    <property type="protein sequence ID" value="NVD28854.1"/>
    <property type="molecule type" value="Genomic_DNA"/>
</dbReference>
<protein>
    <submittedName>
        <fullName evidence="1">Uncharacterized protein</fullName>
    </submittedName>
</protein>
<organism evidence="1 2">
    <name type="scientific">Parasphingorhabdus flavimaris</name>
    <dbReference type="NCBI Taxonomy" id="266812"/>
    <lineage>
        <taxon>Bacteria</taxon>
        <taxon>Pseudomonadati</taxon>
        <taxon>Pseudomonadota</taxon>
        <taxon>Alphaproteobacteria</taxon>
        <taxon>Sphingomonadales</taxon>
        <taxon>Sphingomonadaceae</taxon>
        <taxon>Parasphingorhabdus</taxon>
    </lineage>
</organism>
<keyword evidence="2" id="KW-1185">Reference proteome</keyword>
<dbReference type="InterPro" id="IPR043856">
    <property type="entry name" value="DUF5818"/>
</dbReference>
<comment type="caution">
    <text evidence="1">The sequence shown here is derived from an EMBL/GenBank/DDBJ whole genome shotgun (WGS) entry which is preliminary data.</text>
</comment>